<keyword evidence="3" id="KW-1185">Reference proteome</keyword>
<proteinExistence type="predicted"/>
<evidence type="ECO:0000256" key="1">
    <source>
        <dbReference type="SAM" id="MobiDB-lite"/>
    </source>
</evidence>
<organism evidence="2 3">
    <name type="scientific">Nocardia nova</name>
    <dbReference type="NCBI Taxonomy" id="37330"/>
    <lineage>
        <taxon>Bacteria</taxon>
        <taxon>Bacillati</taxon>
        <taxon>Actinomycetota</taxon>
        <taxon>Actinomycetes</taxon>
        <taxon>Mycobacteriales</taxon>
        <taxon>Nocardiaceae</taxon>
        <taxon>Nocardia</taxon>
    </lineage>
</organism>
<dbReference type="Proteomes" id="UP000238356">
    <property type="component" value="Unassembled WGS sequence"/>
</dbReference>
<dbReference type="EMBL" id="PSZD01000044">
    <property type="protein sequence ID" value="PPJ19547.1"/>
    <property type="molecule type" value="Genomic_DNA"/>
</dbReference>
<dbReference type="Pfam" id="PF19457">
    <property type="entry name" value="DUF5994"/>
    <property type="match status" value="1"/>
</dbReference>
<feature type="compositionally biased region" description="Polar residues" evidence="1">
    <location>
        <begin position="28"/>
        <end position="38"/>
    </location>
</feature>
<evidence type="ECO:0000313" key="3">
    <source>
        <dbReference type="Proteomes" id="UP000238356"/>
    </source>
</evidence>
<name>A0A2S5ZUW3_9NOCA</name>
<dbReference type="InterPro" id="IPR046036">
    <property type="entry name" value="DUF5994"/>
</dbReference>
<gene>
    <name evidence="2" type="ORF">C5F51_35190</name>
</gene>
<comment type="caution">
    <text evidence="2">The sequence shown here is derived from an EMBL/GenBank/DDBJ whole genome shotgun (WGS) entry which is preliminary data.</text>
</comment>
<evidence type="ECO:0000313" key="2">
    <source>
        <dbReference type="EMBL" id="PPJ19547.1"/>
    </source>
</evidence>
<dbReference type="RefSeq" id="WP_082976323.1">
    <property type="nucleotide sequence ID" value="NZ_PSZD01000044.1"/>
</dbReference>
<feature type="region of interest" description="Disordered" evidence="1">
    <location>
        <begin position="20"/>
        <end position="59"/>
    </location>
</feature>
<dbReference type="AlphaFoldDB" id="A0A2S5ZUW3"/>
<accession>A0A2S5ZUW3</accession>
<protein>
    <submittedName>
        <fullName evidence="2">Uncharacterized protein</fullName>
    </submittedName>
</protein>
<sequence>MAIAHTFAHKTKAFPEANRHYLDPLPEPTSNAPAQPSNRLRERAATQHPPPMRLKPEDRHSDYIDGAWWPRSTDLATELPELLAALTTRLGRVDRIVYVPGSWSPPPRQVTVAEHSISLEPYRFRLRNTMYVVGSNSAVTVRRVILPSTDSRTAHSAMADAFTLQQE</sequence>
<reference evidence="2 3" key="1">
    <citation type="submission" date="2018-02" db="EMBL/GenBank/DDBJ databases">
        <title>8 Nocardia nova and 1 Nocardia cyriacigeorgica strain used for evolution to TMP-SMX.</title>
        <authorList>
            <person name="Mehta H."/>
            <person name="Weng J."/>
            <person name="Shamoo Y."/>
        </authorList>
    </citation>
    <scope>NUCLEOTIDE SEQUENCE [LARGE SCALE GENOMIC DNA]</scope>
    <source>
        <strain evidence="2 3">BAA2227</strain>
    </source>
</reference>